<dbReference type="RefSeq" id="WP_139231132.1">
    <property type="nucleotide sequence ID" value="NZ_FOZS01000001.1"/>
</dbReference>
<dbReference type="PROSITE" id="PS51318">
    <property type="entry name" value="TAT"/>
    <property type="match status" value="1"/>
</dbReference>
<organism evidence="2 3">
    <name type="scientific">Halostagnicola kamekurae</name>
    <dbReference type="NCBI Taxonomy" id="619731"/>
    <lineage>
        <taxon>Archaea</taxon>
        <taxon>Methanobacteriati</taxon>
        <taxon>Methanobacteriota</taxon>
        <taxon>Stenosarchaea group</taxon>
        <taxon>Halobacteria</taxon>
        <taxon>Halobacteriales</taxon>
        <taxon>Natrialbaceae</taxon>
        <taxon>Halostagnicola</taxon>
    </lineage>
</organism>
<evidence type="ECO:0000313" key="3">
    <source>
        <dbReference type="Proteomes" id="UP000199199"/>
    </source>
</evidence>
<evidence type="ECO:0000313" key="2">
    <source>
        <dbReference type="EMBL" id="SFS45333.1"/>
    </source>
</evidence>
<dbReference type="OrthoDB" id="380197at2157"/>
<dbReference type="InterPro" id="IPR006311">
    <property type="entry name" value="TAT_signal"/>
</dbReference>
<evidence type="ECO:0000256" key="1">
    <source>
        <dbReference type="SAM" id="MobiDB-lite"/>
    </source>
</evidence>
<dbReference type="Proteomes" id="UP000199199">
    <property type="component" value="Unassembled WGS sequence"/>
</dbReference>
<proteinExistence type="predicted"/>
<dbReference type="EMBL" id="FOZS01000001">
    <property type="protein sequence ID" value="SFS45333.1"/>
    <property type="molecule type" value="Genomic_DNA"/>
</dbReference>
<feature type="region of interest" description="Disordered" evidence="1">
    <location>
        <begin position="272"/>
        <end position="300"/>
    </location>
</feature>
<dbReference type="AlphaFoldDB" id="A0A1I6PYQ5"/>
<reference evidence="3" key="1">
    <citation type="submission" date="2016-10" db="EMBL/GenBank/DDBJ databases">
        <authorList>
            <person name="Varghese N."/>
            <person name="Submissions S."/>
        </authorList>
    </citation>
    <scope>NUCLEOTIDE SEQUENCE [LARGE SCALE GENOMIC DNA]</scope>
    <source>
        <strain evidence="3">DSM 22427</strain>
    </source>
</reference>
<protein>
    <submittedName>
        <fullName evidence="2">Uncharacterized protein</fullName>
    </submittedName>
</protein>
<sequence>MSDRNEMNRRNILKGATVAGIGSLCLSGSATANNNKSNELTGETDFSAENYVESDGYIYRRVDTAEAKMLLRFDLEKGEAVFAKMGSTNTTADESRSVSTVRSSEDEELRDQTRSMTAAENVTIQSTDSYLNPVKPEEIVEATKGIQLQSSGVIFEQVDVETEYIGDCGTVGYDEHNYYHVAMELGDYEFDDLDTLGMGAVCDALFILVGKKSKTIKKLLKKISDTPLIRILPDGICALIFEDILDGIFSGGDGTFAVWDRESGGLISTPELAVGGSSEYDPEPSDLRDGGPEETYTGVHTEALL</sequence>
<name>A0A1I6PYQ5_9EURY</name>
<keyword evidence="3" id="KW-1185">Reference proteome</keyword>
<accession>A0A1I6PYQ5</accession>
<feature type="region of interest" description="Disordered" evidence="1">
    <location>
        <begin position="88"/>
        <end position="116"/>
    </location>
</feature>
<gene>
    <name evidence="2" type="ORF">SAMN04488556_0873</name>
</gene>